<dbReference type="Proteomes" id="UP001456524">
    <property type="component" value="Unassembled WGS sequence"/>
</dbReference>
<comment type="caution">
    <text evidence="2">The sequence shown here is derived from an EMBL/GenBank/DDBJ whole genome shotgun (WGS) entry which is preliminary data.</text>
</comment>
<reference evidence="2 3" key="1">
    <citation type="journal article" date="2022" name="G3 (Bethesda)">
        <title>Enemy or ally: a genomic approach to elucidate the lifestyle of Phyllosticta citrichinaensis.</title>
        <authorList>
            <person name="Buijs V.A."/>
            <person name="Groenewald J.Z."/>
            <person name="Haridas S."/>
            <person name="LaButti K.M."/>
            <person name="Lipzen A."/>
            <person name="Martin F.M."/>
            <person name="Barry K."/>
            <person name="Grigoriev I.V."/>
            <person name="Crous P.W."/>
            <person name="Seidl M.F."/>
        </authorList>
    </citation>
    <scope>NUCLEOTIDE SEQUENCE [LARGE SCALE GENOMIC DNA]</scope>
    <source>
        <strain evidence="2 3">CBS 129764</strain>
    </source>
</reference>
<accession>A0ABR1XJM9</accession>
<organism evidence="2 3">
    <name type="scientific">Phyllosticta citrichinensis</name>
    <dbReference type="NCBI Taxonomy" id="1130410"/>
    <lineage>
        <taxon>Eukaryota</taxon>
        <taxon>Fungi</taxon>
        <taxon>Dikarya</taxon>
        <taxon>Ascomycota</taxon>
        <taxon>Pezizomycotina</taxon>
        <taxon>Dothideomycetes</taxon>
        <taxon>Dothideomycetes incertae sedis</taxon>
        <taxon>Botryosphaeriales</taxon>
        <taxon>Phyllostictaceae</taxon>
        <taxon>Phyllosticta</taxon>
    </lineage>
</organism>
<evidence type="ECO:0008006" key="4">
    <source>
        <dbReference type="Google" id="ProtNLM"/>
    </source>
</evidence>
<keyword evidence="1" id="KW-0732">Signal</keyword>
<gene>
    <name evidence="2" type="ORF">IWX90DRAFT_442423</name>
</gene>
<protein>
    <recommendedName>
        <fullName evidence="4">Secreted protein</fullName>
    </recommendedName>
</protein>
<evidence type="ECO:0000313" key="3">
    <source>
        <dbReference type="Proteomes" id="UP001456524"/>
    </source>
</evidence>
<feature type="signal peptide" evidence="1">
    <location>
        <begin position="1"/>
        <end position="17"/>
    </location>
</feature>
<dbReference type="EMBL" id="JBBWUH010000009">
    <property type="protein sequence ID" value="KAK8157369.1"/>
    <property type="molecule type" value="Genomic_DNA"/>
</dbReference>
<feature type="chain" id="PRO_5045398051" description="Secreted protein" evidence="1">
    <location>
        <begin position="18"/>
        <end position="89"/>
    </location>
</feature>
<proteinExistence type="predicted"/>
<sequence length="89" mass="9587">MIVLLTALLAVLPASLAFQIPHVHIPNIFSGHGSHHDEPPHFCPIIDKQEKISAKAWQVGASVPNGGCTSYVRPCASLSTASFIRLTHH</sequence>
<evidence type="ECO:0000256" key="1">
    <source>
        <dbReference type="SAM" id="SignalP"/>
    </source>
</evidence>
<name>A0ABR1XJM9_9PEZI</name>
<keyword evidence="3" id="KW-1185">Reference proteome</keyword>
<evidence type="ECO:0000313" key="2">
    <source>
        <dbReference type="EMBL" id="KAK8157369.1"/>
    </source>
</evidence>